<proteinExistence type="predicted"/>
<name>A0ABN6LHA1_9BACT</name>
<dbReference type="InterPro" id="IPR019238">
    <property type="entry name" value="AbiEi_2"/>
</dbReference>
<keyword evidence="1" id="KW-0614">Plasmid</keyword>
<evidence type="ECO:0008006" key="3">
    <source>
        <dbReference type="Google" id="ProtNLM"/>
    </source>
</evidence>
<dbReference type="RefSeq" id="WP_338399670.1">
    <property type="nucleotide sequence ID" value="NZ_AP025303.1"/>
</dbReference>
<evidence type="ECO:0000313" key="1">
    <source>
        <dbReference type="EMBL" id="BDD02480.1"/>
    </source>
</evidence>
<dbReference type="Pfam" id="PF13412">
    <property type="entry name" value="HTH_24"/>
    <property type="match status" value="1"/>
</dbReference>
<dbReference type="InterPro" id="IPR036390">
    <property type="entry name" value="WH_DNA-bd_sf"/>
</dbReference>
<protein>
    <recommendedName>
        <fullName evidence="3">MarR family transcriptional regulator</fullName>
    </recommendedName>
</protein>
<dbReference type="InterPro" id="IPR036388">
    <property type="entry name" value="WH-like_DNA-bd_sf"/>
</dbReference>
<keyword evidence="2" id="KW-1185">Reference proteome</keyword>
<reference evidence="1 2" key="1">
    <citation type="submission" date="2021-12" db="EMBL/GenBank/DDBJ databases">
        <title>Genome sequencing of bacteria with rrn-lacking chromosome and rrn-plasmid.</title>
        <authorList>
            <person name="Anda M."/>
            <person name="Iwasaki W."/>
        </authorList>
    </citation>
    <scope>NUCLEOTIDE SEQUENCE [LARGE SCALE GENOMIC DNA]</scope>
    <source>
        <strain evidence="1 2">NBRC 101262</strain>
        <plasmid evidence="1 2">pPP11</plasmid>
    </source>
</reference>
<evidence type="ECO:0000313" key="2">
    <source>
        <dbReference type="Proteomes" id="UP001354989"/>
    </source>
</evidence>
<dbReference type="Proteomes" id="UP001354989">
    <property type="component" value="Plasmid pPP11"/>
</dbReference>
<geneLocation type="plasmid" evidence="1 2">
    <name>pPP11</name>
</geneLocation>
<dbReference type="Gene3D" id="1.10.10.10">
    <property type="entry name" value="Winged helix-like DNA-binding domain superfamily/Winged helix DNA-binding domain"/>
    <property type="match status" value="1"/>
</dbReference>
<accession>A0ABN6LHA1</accession>
<dbReference type="EMBL" id="AP025303">
    <property type="protein sequence ID" value="BDD02480.1"/>
    <property type="molecule type" value="Genomic_DNA"/>
</dbReference>
<dbReference type="SUPFAM" id="SSF46785">
    <property type="entry name" value="Winged helix' DNA-binding domain"/>
    <property type="match status" value="1"/>
</dbReference>
<organism evidence="1 2">
    <name type="scientific">Persicobacter psychrovividus</name>
    <dbReference type="NCBI Taxonomy" id="387638"/>
    <lineage>
        <taxon>Bacteria</taxon>
        <taxon>Pseudomonadati</taxon>
        <taxon>Bacteroidota</taxon>
        <taxon>Cytophagia</taxon>
        <taxon>Cytophagales</taxon>
        <taxon>Persicobacteraceae</taxon>
        <taxon>Persicobacter</taxon>
    </lineage>
</organism>
<dbReference type="Pfam" id="PF09952">
    <property type="entry name" value="AbiEi_2"/>
    <property type="match status" value="1"/>
</dbReference>
<sequence>MNISHTKSLFSYFQKEYGLRLSSTKKGIKSEHPAFSLGFTDNPNGQAGTLYYNDRIPKAKQEALRKVGQSYLDAKGNLFVRHEQVLIHIEGKRALPEHLQPKEEIFTKSGMSVVFCLLVIGDDAPKMSQRDLSEVANVSLGAVNKCLKALSQEGYIKSKRLLHIEKLRNLWVLQYASFKNKLVQTLDSYSLPKEQKTEGAGTLFLFGGEDGAEIHTQNLTPEQHTLYALADKVEVMRKLKLRPRQEPQQANLQLLIPFWNHDLLKTYIEGTQTTVPLLLIYADLLQSKEPRNTEVAEHQIKPLLS</sequence>
<gene>
    <name evidence="1" type="ORF">PEPS_47600</name>
</gene>